<dbReference type="EMBL" id="LTAI01000224">
    <property type="protein sequence ID" value="ORD99338.1"/>
    <property type="molecule type" value="Genomic_DNA"/>
</dbReference>
<gene>
    <name evidence="2" type="ORF">A0H76_1009</name>
</gene>
<dbReference type="VEuPathDB" id="MicrosporidiaDB:A0H76_1009"/>
<comment type="caution">
    <text evidence="2">The sequence shown here is derived from an EMBL/GenBank/DDBJ whole genome shotgun (WGS) entry which is preliminary data.</text>
</comment>
<accession>A0A1X0QHU9</accession>
<dbReference type="AlphaFoldDB" id="A0A1X0QHU9"/>
<evidence type="ECO:0000313" key="2">
    <source>
        <dbReference type="EMBL" id="ORD99338.1"/>
    </source>
</evidence>
<sequence length="214" mass="26365">MNLLFYLFIRIIILLIRPVYYFYKNNNEYLIGFINILCDCYLSKKLGYNYELYSLFCLSDCSSIENLLVYYSYMNLRHSDIKLVYDSINQLVRGVDDIKFNFYPSLNILYYYHLNIDEQFYEYFNDCTRILGDAIFIKEFKFFLSLKPYCTFNNYLLFIHKSKYLPLYFTFYICFMFYNYEFNENVIVNSNFIKWLSVCFNTLYFYDNFLENKK</sequence>
<dbReference type="Pfam" id="PF17028">
    <property type="entry name" value="8TM_micro"/>
    <property type="match status" value="1"/>
</dbReference>
<feature type="domain" description="Microsporidial 8TM transmembrane" evidence="1">
    <location>
        <begin position="30"/>
        <end position="208"/>
    </location>
</feature>
<dbReference type="InterPro" id="IPR031497">
    <property type="entry name" value="8TM_micro"/>
</dbReference>
<dbReference type="VEuPathDB" id="MicrosporidiaDB:HERIO_529"/>
<dbReference type="Proteomes" id="UP000192501">
    <property type="component" value="Unassembled WGS sequence"/>
</dbReference>
<protein>
    <recommendedName>
        <fullName evidence="1">Microsporidial 8TM transmembrane domain-containing protein</fullName>
    </recommendedName>
</protein>
<name>A0A1X0QHU9_9MICR</name>
<reference evidence="2 3" key="1">
    <citation type="journal article" date="2017" name="Environ. Microbiol.">
        <title>Decay of the glycolytic pathway and adaptation to intranuclear parasitism within Enterocytozoonidae microsporidia.</title>
        <authorList>
            <person name="Wiredu Boakye D."/>
            <person name="Jaroenlak P."/>
            <person name="Prachumwat A."/>
            <person name="Williams T.A."/>
            <person name="Bateman K.S."/>
            <person name="Itsathitphaisarn O."/>
            <person name="Sritunyalucksana K."/>
            <person name="Paszkiewicz K.H."/>
            <person name="Moore K.A."/>
            <person name="Stentiford G.D."/>
            <person name="Williams B.A."/>
        </authorList>
    </citation>
    <scope>NUCLEOTIDE SEQUENCE [LARGE SCALE GENOMIC DNA]</scope>
    <source>
        <strain evidence="3">canceri</strain>
    </source>
</reference>
<organism evidence="2 3">
    <name type="scientific">Hepatospora eriocheir</name>
    <dbReference type="NCBI Taxonomy" id="1081669"/>
    <lineage>
        <taxon>Eukaryota</taxon>
        <taxon>Fungi</taxon>
        <taxon>Fungi incertae sedis</taxon>
        <taxon>Microsporidia</taxon>
        <taxon>Hepatosporidae</taxon>
        <taxon>Hepatospora</taxon>
    </lineage>
</organism>
<evidence type="ECO:0000313" key="3">
    <source>
        <dbReference type="Proteomes" id="UP000192501"/>
    </source>
</evidence>
<proteinExistence type="predicted"/>
<evidence type="ECO:0000259" key="1">
    <source>
        <dbReference type="Pfam" id="PF17028"/>
    </source>
</evidence>